<dbReference type="InterPro" id="IPR003673">
    <property type="entry name" value="CoA-Trfase_fam_III"/>
</dbReference>
<evidence type="ECO:0000313" key="3">
    <source>
        <dbReference type="Proteomes" id="UP000481327"/>
    </source>
</evidence>
<dbReference type="GO" id="GO:0008410">
    <property type="term" value="F:CoA-transferase activity"/>
    <property type="evidence" value="ECO:0007669"/>
    <property type="project" value="TreeGrafter"/>
</dbReference>
<reference evidence="2 3" key="1">
    <citation type="submission" date="2019-09" db="EMBL/GenBank/DDBJ databases">
        <title>Polymorphobacter sp. isolated from a lake in China.</title>
        <authorList>
            <person name="Liu Z."/>
        </authorList>
    </citation>
    <scope>NUCLEOTIDE SEQUENCE [LARGE SCALE GENOMIC DNA]</scope>
    <source>
        <strain evidence="2 3">D40P</strain>
    </source>
</reference>
<dbReference type="PANTHER" id="PTHR48207:SF4">
    <property type="entry name" value="BLL6097 PROTEIN"/>
    <property type="match status" value="1"/>
</dbReference>
<dbReference type="Pfam" id="PF02515">
    <property type="entry name" value="CoA_transf_3"/>
    <property type="match status" value="1"/>
</dbReference>
<organism evidence="2 3">
    <name type="scientific">Sandarakinorhabdus fusca</name>
    <dbReference type="NCBI Taxonomy" id="1439888"/>
    <lineage>
        <taxon>Bacteria</taxon>
        <taxon>Pseudomonadati</taxon>
        <taxon>Pseudomonadota</taxon>
        <taxon>Alphaproteobacteria</taxon>
        <taxon>Sphingomonadales</taxon>
        <taxon>Sphingosinicellaceae</taxon>
        <taxon>Sandarakinorhabdus</taxon>
    </lineage>
</organism>
<dbReference type="InterPro" id="IPR050483">
    <property type="entry name" value="CoA-transferase_III_domain"/>
</dbReference>
<dbReference type="AlphaFoldDB" id="A0A7C9KKK6"/>
<name>A0A7C9KKK6_9SPHN</name>
<dbReference type="InterPro" id="IPR044855">
    <property type="entry name" value="CoA-Trfase_III_dom3_sf"/>
</dbReference>
<dbReference type="PANTHER" id="PTHR48207">
    <property type="entry name" value="SUCCINATE--HYDROXYMETHYLGLUTARATE COA-TRANSFERASE"/>
    <property type="match status" value="1"/>
</dbReference>
<gene>
    <name evidence="2" type="ORF">F3168_00085</name>
</gene>
<dbReference type="SUPFAM" id="SSF89796">
    <property type="entry name" value="CoA-transferase family III (CaiB/BaiF)"/>
    <property type="match status" value="1"/>
</dbReference>
<sequence>MLPLHGLKVIDLSSVVFGPYCAQWLADLGADVIKLEAPEGDSTRQTGPGLEPGMAALFLGCNRGKRGLVLDLKTADGQAALDRLLAGADVLLHSIRPQKLASLGLAPDALLARHPRLVFAGLHGFGEAGPYGGLPAYDDVIQGMSGIADLMAQSTGTPRYMPTIIADKVSGLTAGLAILAAIVRRQTTGKGGFVEIPMFETMVAFNFVEHFYGHHFDPPRGPLGYPRVMAPWRRPLETADGHLCMMAYTDAHWRGFFTAAGAADHLDDPRFASIATRTAHIDAIYGIAGALVRGRTTAAWLDVLEAAQVPCAKVITLADLERDPHLAATGFFTSVDTPAGPLRFPGVPVLFDGERPPVAVAPPHLGEHSRAVLLEAGFSDADIAALLASRAARQKGEAA</sequence>
<dbReference type="InterPro" id="IPR023606">
    <property type="entry name" value="CoA-Trfase_III_dom_1_sf"/>
</dbReference>
<accession>A0A7C9KKK6</accession>
<protein>
    <submittedName>
        <fullName evidence="2">CoA transferase</fullName>
    </submittedName>
</protein>
<comment type="caution">
    <text evidence="2">The sequence shown here is derived from an EMBL/GenBank/DDBJ whole genome shotgun (WGS) entry which is preliminary data.</text>
</comment>
<proteinExistence type="predicted"/>
<dbReference type="Gene3D" id="3.40.50.10540">
    <property type="entry name" value="Crotonobetainyl-coa:carnitine coa-transferase, domain 1"/>
    <property type="match status" value="1"/>
</dbReference>
<keyword evidence="1 2" id="KW-0808">Transferase</keyword>
<dbReference type="RefSeq" id="WP_152576145.1">
    <property type="nucleotide sequence ID" value="NZ_JAATJI010000001.1"/>
</dbReference>
<dbReference type="OrthoDB" id="5720311at2"/>
<evidence type="ECO:0000313" key="2">
    <source>
        <dbReference type="EMBL" id="MQT15664.1"/>
    </source>
</evidence>
<dbReference type="EMBL" id="WIOL01000001">
    <property type="protein sequence ID" value="MQT15664.1"/>
    <property type="molecule type" value="Genomic_DNA"/>
</dbReference>
<evidence type="ECO:0000256" key="1">
    <source>
        <dbReference type="ARBA" id="ARBA00022679"/>
    </source>
</evidence>
<keyword evidence="3" id="KW-1185">Reference proteome</keyword>
<dbReference type="Proteomes" id="UP000481327">
    <property type="component" value="Unassembled WGS sequence"/>
</dbReference>
<dbReference type="Gene3D" id="3.30.1540.10">
    <property type="entry name" value="formyl-coa transferase, domain 3"/>
    <property type="match status" value="1"/>
</dbReference>